<dbReference type="EMBL" id="LCDO01000005">
    <property type="protein sequence ID" value="KKS56874.1"/>
    <property type="molecule type" value="Genomic_DNA"/>
</dbReference>
<dbReference type="PANTHER" id="PTHR46986">
    <property type="entry name" value="ENDORIBONUCLEASE YBEY, CHLOROPLASTIC"/>
    <property type="match status" value="1"/>
</dbReference>
<keyword evidence="5 7" id="KW-0378">Hydrolase</keyword>
<comment type="cofactor">
    <cofactor evidence="7">
        <name>Zn(2+)</name>
        <dbReference type="ChEBI" id="CHEBI:29105"/>
    </cofactor>
    <text evidence="7">Binds 1 zinc ion.</text>
</comment>
<keyword evidence="3 7" id="KW-0479">Metal-binding</keyword>
<protein>
    <recommendedName>
        <fullName evidence="7">Endoribonuclease YbeY</fullName>
        <ecNumber evidence="7">3.1.-.-</ecNumber>
    </recommendedName>
</protein>
<keyword evidence="6 7" id="KW-0862">Zinc</keyword>
<evidence type="ECO:0000256" key="3">
    <source>
        <dbReference type="ARBA" id="ARBA00022723"/>
    </source>
</evidence>
<reference evidence="8 9" key="1">
    <citation type="journal article" date="2015" name="Nature">
        <title>rRNA introns, odd ribosomes, and small enigmatic genomes across a large radiation of phyla.</title>
        <authorList>
            <person name="Brown C.T."/>
            <person name="Hug L.A."/>
            <person name="Thomas B.C."/>
            <person name="Sharon I."/>
            <person name="Castelle C.J."/>
            <person name="Singh A."/>
            <person name="Wilkins M.J."/>
            <person name="Williams K.H."/>
            <person name="Banfield J.F."/>
        </authorList>
    </citation>
    <scope>NUCLEOTIDE SEQUENCE [LARGE SCALE GENOMIC DNA]</scope>
</reference>
<keyword evidence="2 7" id="KW-0540">Nuclease</keyword>
<dbReference type="GO" id="GO:0006364">
    <property type="term" value="P:rRNA processing"/>
    <property type="evidence" value="ECO:0007669"/>
    <property type="project" value="UniProtKB-UniRule"/>
</dbReference>
<comment type="function">
    <text evidence="7">Single strand-specific metallo-endoribonuclease involved in late-stage 70S ribosome quality control and in maturation of the 3' terminus of the 16S rRNA.</text>
</comment>
<dbReference type="GO" id="GO:0005737">
    <property type="term" value="C:cytoplasm"/>
    <property type="evidence" value="ECO:0007669"/>
    <property type="project" value="UniProtKB-SubCell"/>
</dbReference>
<evidence type="ECO:0000256" key="2">
    <source>
        <dbReference type="ARBA" id="ARBA00022722"/>
    </source>
</evidence>
<keyword evidence="4 7" id="KW-0255">Endonuclease</keyword>
<comment type="similarity">
    <text evidence="1 7">Belongs to the endoribonuclease YbeY family.</text>
</comment>
<dbReference type="PANTHER" id="PTHR46986:SF1">
    <property type="entry name" value="ENDORIBONUCLEASE YBEY, CHLOROPLASTIC"/>
    <property type="match status" value="1"/>
</dbReference>
<dbReference type="HAMAP" id="MF_00009">
    <property type="entry name" value="Endoribonucl_YbeY"/>
    <property type="match status" value="1"/>
</dbReference>
<dbReference type="Pfam" id="PF02130">
    <property type="entry name" value="YbeY"/>
    <property type="match status" value="1"/>
</dbReference>
<feature type="binding site" evidence="7">
    <location>
        <position position="112"/>
    </location>
    <ligand>
        <name>Zn(2+)</name>
        <dbReference type="ChEBI" id="CHEBI:29105"/>
        <note>catalytic</note>
    </ligand>
</feature>
<name>A0A0G1A7E7_9BACT</name>
<comment type="subcellular location">
    <subcellularLocation>
        <location evidence="7">Cytoplasm</location>
    </subcellularLocation>
</comment>
<sequence>MSLEIFNLTQDQNVLVWLKEIAKKVSQNLKIKKDFSVILVGDKKIRQLNWQYRKKNKITDVLSFEGEADFLGEVVISLPEAKRQAKKYKLNLKIEMSRLLIHGILHLLGFDHEKNAKEAEKMYALQDKLLIGIFKKYVLSS</sequence>
<dbReference type="PATRIC" id="fig|1619039.3.peg.732"/>
<feature type="binding site" evidence="7">
    <location>
        <position position="106"/>
    </location>
    <ligand>
        <name>Zn(2+)</name>
        <dbReference type="ChEBI" id="CHEBI:29105"/>
        <note>catalytic</note>
    </ligand>
</feature>
<dbReference type="InterPro" id="IPR020549">
    <property type="entry name" value="YbeY_CS"/>
</dbReference>
<evidence type="ECO:0000256" key="6">
    <source>
        <dbReference type="ARBA" id="ARBA00022833"/>
    </source>
</evidence>
<keyword evidence="7" id="KW-0698">rRNA processing</keyword>
<proteinExistence type="inferred from homology"/>
<dbReference type="GO" id="GO:0004222">
    <property type="term" value="F:metalloendopeptidase activity"/>
    <property type="evidence" value="ECO:0007669"/>
    <property type="project" value="InterPro"/>
</dbReference>
<dbReference type="InterPro" id="IPR023091">
    <property type="entry name" value="MetalPrtase_cat_dom_sf_prd"/>
</dbReference>
<dbReference type="AlphaFoldDB" id="A0A0G1A7E7"/>
<dbReference type="GO" id="GO:0008270">
    <property type="term" value="F:zinc ion binding"/>
    <property type="evidence" value="ECO:0007669"/>
    <property type="project" value="UniProtKB-UniRule"/>
</dbReference>
<evidence type="ECO:0000313" key="9">
    <source>
        <dbReference type="Proteomes" id="UP000034837"/>
    </source>
</evidence>
<dbReference type="NCBIfam" id="TIGR00043">
    <property type="entry name" value="rRNA maturation RNase YbeY"/>
    <property type="match status" value="1"/>
</dbReference>
<evidence type="ECO:0000256" key="5">
    <source>
        <dbReference type="ARBA" id="ARBA00022801"/>
    </source>
</evidence>
<dbReference type="EC" id="3.1.-.-" evidence="7"/>
<comment type="caution">
    <text evidence="8">The sequence shown here is derived from an EMBL/GenBank/DDBJ whole genome shotgun (WGS) entry which is preliminary data.</text>
</comment>
<keyword evidence="7" id="KW-0690">Ribosome biogenesis</keyword>
<evidence type="ECO:0000256" key="1">
    <source>
        <dbReference type="ARBA" id="ARBA00010875"/>
    </source>
</evidence>
<dbReference type="Gene3D" id="3.40.390.30">
    <property type="entry name" value="Metalloproteases ('zincins'), catalytic domain"/>
    <property type="match status" value="1"/>
</dbReference>
<dbReference type="SUPFAM" id="SSF55486">
    <property type="entry name" value="Metalloproteases ('zincins'), catalytic domain"/>
    <property type="match status" value="1"/>
</dbReference>
<dbReference type="InterPro" id="IPR002036">
    <property type="entry name" value="YbeY"/>
</dbReference>
<dbReference type="PROSITE" id="PS01306">
    <property type="entry name" value="UPF0054"/>
    <property type="match status" value="1"/>
</dbReference>
<organism evidence="8 9">
    <name type="scientific">Candidatus Magasanikbacteria bacterium GW2011_GWA2_42_32</name>
    <dbReference type="NCBI Taxonomy" id="1619039"/>
    <lineage>
        <taxon>Bacteria</taxon>
        <taxon>Candidatus Magasanikiibacteriota</taxon>
    </lineage>
</organism>
<evidence type="ECO:0000313" key="8">
    <source>
        <dbReference type="EMBL" id="KKS56874.1"/>
    </source>
</evidence>
<evidence type="ECO:0000256" key="4">
    <source>
        <dbReference type="ARBA" id="ARBA00022759"/>
    </source>
</evidence>
<accession>A0A0G1A7E7</accession>
<dbReference type="GO" id="GO:0004521">
    <property type="term" value="F:RNA endonuclease activity"/>
    <property type="evidence" value="ECO:0007669"/>
    <property type="project" value="UniProtKB-UniRule"/>
</dbReference>
<keyword evidence="7" id="KW-0963">Cytoplasm</keyword>
<dbReference type="Proteomes" id="UP000034837">
    <property type="component" value="Unassembled WGS sequence"/>
</dbReference>
<gene>
    <name evidence="7" type="primary">ybeY</name>
    <name evidence="8" type="ORF">UV20_C0005G0039</name>
</gene>
<feature type="binding site" evidence="7">
    <location>
        <position position="102"/>
    </location>
    <ligand>
        <name>Zn(2+)</name>
        <dbReference type="ChEBI" id="CHEBI:29105"/>
        <note>catalytic</note>
    </ligand>
</feature>
<evidence type="ECO:0000256" key="7">
    <source>
        <dbReference type="HAMAP-Rule" id="MF_00009"/>
    </source>
</evidence>